<comment type="caution">
    <text evidence="2">The sequence shown here is derived from an EMBL/GenBank/DDBJ whole genome shotgun (WGS) entry which is preliminary data.</text>
</comment>
<dbReference type="Gene3D" id="2.60.40.1880">
    <property type="entry name" value="Invasion associated locus B (IalB) protein"/>
    <property type="match status" value="1"/>
</dbReference>
<dbReference type="InterPro" id="IPR038696">
    <property type="entry name" value="IalB_sf"/>
</dbReference>
<accession>A0A6A7Y735</accession>
<evidence type="ECO:0000256" key="1">
    <source>
        <dbReference type="SAM" id="SignalP"/>
    </source>
</evidence>
<gene>
    <name evidence="2" type="ORF">F0357_12645</name>
</gene>
<dbReference type="Proteomes" id="UP000332515">
    <property type="component" value="Unassembled WGS sequence"/>
</dbReference>
<evidence type="ECO:0000313" key="2">
    <source>
        <dbReference type="EMBL" id="MQT13472.1"/>
    </source>
</evidence>
<reference evidence="2 3" key="1">
    <citation type="submission" date="2019-09" db="EMBL/GenBank/DDBJ databases">
        <title>Segnochrobactrum spirostomi gen. nov., sp. nov., isolated from the ciliate Spirostomum cf. yagiui and description of a novel family, Segnochrobactraceae fam. nov. within the order Rhizobiales of the class Alphaproteobacteria.</title>
        <authorList>
            <person name="Akter S."/>
            <person name="Shazib S.U.A."/>
            <person name="Shin M.K."/>
        </authorList>
    </citation>
    <scope>NUCLEOTIDE SEQUENCE [LARGE SCALE GENOMIC DNA]</scope>
    <source>
        <strain evidence="2 3">Sp-1</strain>
    </source>
</reference>
<dbReference type="EMBL" id="VWNA01000001">
    <property type="protein sequence ID" value="MQT13472.1"/>
    <property type="molecule type" value="Genomic_DNA"/>
</dbReference>
<sequence>MSRSLKILSTVLAIGLIAGSAASAQTVKAASGTKTAAQAKGDQSHAAAGELPGGASSLQESFGDWTVNCALPNGHKVCTFSQTQTKQDTNQRVLAAELTLGPDGSIVGVLAMPFGLALANGVTLAVDDGEPGPALPFQTCLPAGCLVQLKFGADKMADLGRAKQIKIVATAADTGQSLPFTLSLKGFTQAAARTKALMG</sequence>
<feature type="chain" id="PRO_5025582883" evidence="1">
    <location>
        <begin position="25"/>
        <end position="199"/>
    </location>
</feature>
<dbReference type="RefSeq" id="WP_153482117.1">
    <property type="nucleotide sequence ID" value="NZ_VWNA01000001.1"/>
</dbReference>
<evidence type="ECO:0000313" key="3">
    <source>
        <dbReference type="Proteomes" id="UP000332515"/>
    </source>
</evidence>
<proteinExistence type="predicted"/>
<organism evidence="2 3">
    <name type="scientific">Segnochrobactrum spirostomi</name>
    <dbReference type="NCBI Taxonomy" id="2608987"/>
    <lineage>
        <taxon>Bacteria</taxon>
        <taxon>Pseudomonadati</taxon>
        <taxon>Pseudomonadota</taxon>
        <taxon>Alphaproteobacteria</taxon>
        <taxon>Hyphomicrobiales</taxon>
        <taxon>Segnochrobactraceae</taxon>
        <taxon>Segnochrobactrum</taxon>
    </lineage>
</organism>
<dbReference type="InterPro" id="IPR010642">
    <property type="entry name" value="Invasion_prot_B"/>
</dbReference>
<name>A0A6A7Y735_9HYPH</name>
<keyword evidence="1" id="KW-0732">Signal</keyword>
<dbReference type="AlphaFoldDB" id="A0A6A7Y735"/>
<keyword evidence="3" id="KW-1185">Reference proteome</keyword>
<protein>
    <submittedName>
        <fullName evidence="2">Invasion associated locus B family protein</fullName>
    </submittedName>
</protein>
<dbReference type="Pfam" id="PF06776">
    <property type="entry name" value="IalB"/>
    <property type="match status" value="1"/>
</dbReference>
<feature type="signal peptide" evidence="1">
    <location>
        <begin position="1"/>
        <end position="24"/>
    </location>
</feature>